<protein>
    <submittedName>
        <fullName evidence="2">Uncharacterized protein</fullName>
    </submittedName>
</protein>
<name>A0AAD3HPC6_9CHLO</name>
<dbReference type="Gene3D" id="1.20.930.20">
    <property type="entry name" value="Adaptor protein Cbl, N-terminal domain"/>
    <property type="match status" value="1"/>
</dbReference>
<dbReference type="Proteomes" id="UP001054857">
    <property type="component" value="Unassembled WGS sequence"/>
</dbReference>
<comment type="caution">
    <text evidence="2">The sequence shown here is derived from an EMBL/GenBank/DDBJ whole genome shotgun (WGS) entry which is preliminary data.</text>
</comment>
<dbReference type="AlphaFoldDB" id="A0AAD3HPC6"/>
<evidence type="ECO:0000313" key="3">
    <source>
        <dbReference type="Proteomes" id="UP001054857"/>
    </source>
</evidence>
<evidence type="ECO:0000256" key="1">
    <source>
        <dbReference type="SAM" id="MobiDB-lite"/>
    </source>
</evidence>
<evidence type="ECO:0000313" key="2">
    <source>
        <dbReference type="EMBL" id="GFR48153.1"/>
    </source>
</evidence>
<feature type="compositionally biased region" description="Low complexity" evidence="1">
    <location>
        <begin position="231"/>
        <end position="244"/>
    </location>
</feature>
<gene>
    <name evidence="2" type="ORF">Agub_g9988</name>
</gene>
<dbReference type="EMBL" id="BMAR01000022">
    <property type="protein sequence ID" value="GFR48153.1"/>
    <property type="molecule type" value="Genomic_DNA"/>
</dbReference>
<reference evidence="2 3" key="1">
    <citation type="journal article" date="2021" name="Sci. Rep.">
        <title>Genome sequencing of the multicellular alga Astrephomene provides insights into convergent evolution of germ-soma differentiation.</title>
        <authorList>
            <person name="Yamashita S."/>
            <person name="Yamamoto K."/>
            <person name="Matsuzaki R."/>
            <person name="Suzuki S."/>
            <person name="Yamaguchi H."/>
            <person name="Hirooka S."/>
            <person name="Minakuchi Y."/>
            <person name="Miyagishima S."/>
            <person name="Kawachi M."/>
            <person name="Toyoda A."/>
            <person name="Nozaki H."/>
        </authorList>
    </citation>
    <scope>NUCLEOTIDE SEQUENCE [LARGE SCALE GENOMIC DNA]</scope>
    <source>
        <strain evidence="2 3">NIES-4017</strain>
    </source>
</reference>
<dbReference type="GO" id="GO:0007166">
    <property type="term" value="P:cell surface receptor signaling pathway"/>
    <property type="evidence" value="ECO:0007669"/>
    <property type="project" value="InterPro"/>
</dbReference>
<organism evidence="2 3">
    <name type="scientific">Astrephomene gubernaculifera</name>
    <dbReference type="NCBI Taxonomy" id="47775"/>
    <lineage>
        <taxon>Eukaryota</taxon>
        <taxon>Viridiplantae</taxon>
        <taxon>Chlorophyta</taxon>
        <taxon>core chlorophytes</taxon>
        <taxon>Chlorophyceae</taxon>
        <taxon>CS clade</taxon>
        <taxon>Chlamydomonadales</taxon>
        <taxon>Astrephomenaceae</taxon>
        <taxon>Astrephomene</taxon>
    </lineage>
</organism>
<feature type="region of interest" description="Disordered" evidence="1">
    <location>
        <begin position="231"/>
        <end position="322"/>
    </location>
</feature>
<accession>A0AAD3HPC6</accession>
<proteinExistence type="predicted"/>
<dbReference type="InterPro" id="IPR036537">
    <property type="entry name" value="Adaptor_Cbl_N_dom_sf"/>
</dbReference>
<feature type="non-terminal residue" evidence="2">
    <location>
        <position position="1"/>
    </location>
</feature>
<keyword evidence="3" id="KW-1185">Reference proteome</keyword>
<feature type="compositionally biased region" description="Polar residues" evidence="1">
    <location>
        <begin position="254"/>
        <end position="283"/>
    </location>
</feature>
<sequence>MTQQQIPRQCLSLLDSISAAVDRAVAFGPEVRMLHESLKELQPLLSEFQNIRDGTQQYSDPLLGIQAALQSFLEIVHRCSTQGPLQTLLTAEDMNHQLVNAVLRVQRELGPLQRGQLPTVVTAQAKLLSPQLGASSISFQTLRRLRSVYFELQEEAERVRLGLSDASAFSDLLARLTLGCPAALLASDATFLEQQAAAAQASHRLVQAHLFHLTSTIIRDAAAAATSAATAVGSSSRAVEPSSNNGGGSSSNSREPQASSGTTTNTPKRTYQQQPAAVSSPRTGVTDATLADQRPSSSSSPTGGGSPGVLAHLNSPSMSQNDRAAALEALRHSLQGPERAQTAQALAEAG</sequence>